<proteinExistence type="predicted"/>
<evidence type="ECO:0000313" key="2">
    <source>
        <dbReference type="Proteomes" id="UP001054821"/>
    </source>
</evidence>
<reference evidence="1 2" key="1">
    <citation type="journal article" date="2022" name="G3 (Bethesda)">
        <title>Whole-genome sequence and methylome profiling of the almond [Prunus dulcis (Mill.) D.A. Webb] cultivar 'Nonpareil'.</title>
        <authorList>
            <person name="D'Amico-Willman K.M."/>
            <person name="Ouma W.Z."/>
            <person name="Meulia T."/>
            <person name="Sideli G.M."/>
            <person name="Gradziel T.M."/>
            <person name="Fresnedo-Ramirez J."/>
        </authorList>
    </citation>
    <scope>NUCLEOTIDE SEQUENCE [LARGE SCALE GENOMIC DNA]</scope>
    <source>
        <strain evidence="1">Clone GOH B32 T37-40</strain>
    </source>
</reference>
<keyword evidence="2" id="KW-1185">Reference proteome</keyword>
<evidence type="ECO:0000313" key="1">
    <source>
        <dbReference type="EMBL" id="KAI5343262.1"/>
    </source>
</evidence>
<organism evidence="1 2">
    <name type="scientific">Prunus dulcis</name>
    <name type="common">Almond</name>
    <name type="synonym">Amygdalus dulcis</name>
    <dbReference type="NCBI Taxonomy" id="3755"/>
    <lineage>
        <taxon>Eukaryota</taxon>
        <taxon>Viridiplantae</taxon>
        <taxon>Streptophyta</taxon>
        <taxon>Embryophyta</taxon>
        <taxon>Tracheophyta</taxon>
        <taxon>Spermatophyta</taxon>
        <taxon>Magnoliopsida</taxon>
        <taxon>eudicotyledons</taxon>
        <taxon>Gunneridae</taxon>
        <taxon>Pentapetalae</taxon>
        <taxon>rosids</taxon>
        <taxon>fabids</taxon>
        <taxon>Rosales</taxon>
        <taxon>Rosaceae</taxon>
        <taxon>Amygdaloideae</taxon>
        <taxon>Amygdaleae</taxon>
        <taxon>Prunus</taxon>
    </lineage>
</organism>
<accession>A0AAD4WJL1</accession>
<gene>
    <name evidence="1" type="ORF">L3X38_011138</name>
</gene>
<dbReference type="Proteomes" id="UP001054821">
    <property type="component" value="Chromosome 2"/>
</dbReference>
<comment type="caution">
    <text evidence="1">The sequence shown here is derived from an EMBL/GenBank/DDBJ whole genome shotgun (WGS) entry which is preliminary data.</text>
</comment>
<dbReference type="AlphaFoldDB" id="A0AAD4WJL1"/>
<sequence>MGWKGGAKPGARGGLTLGKEALGLVLELEQAGQALHDMDLGQDASWAVWDVGLDGCTLKESEERRHLIPLGFDPSLRLGDNPLKRLGFT</sequence>
<dbReference type="EMBL" id="JAJFAZ020000002">
    <property type="protein sequence ID" value="KAI5343262.1"/>
    <property type="molecule type" value="Genomic_DNA"/>
</dbReference>
<protein>
    <submittedName>
        <fullName evidence="1">Uncharacterized protein</fullName>
    </submittedName>
</protein>
<name>A0AAD4WJL1_PRUDU</name>